<organism evidence="7 8">
    <name type="scientific">Alosa alosa</name>
    <name type="common">allis shad</name>
    <dbReference type="NCBI Taxonomy" id="278164"/>
    <lineage>
        <taxon>Eukaryota</taxon>
        <taxon>Metazoa</taxon>
        <taxon>Chordata</taxon>
        <taxon>Craniata</taxon>
        <taxon>Vertebrata</taxon>
        <taxon>Euteleostomi</taxon>
        <taxon>Actinopterygii</taxon>
        <taxon>Neopterygii</taxon>
        <taxon>Teleostei</taxon>
        <taxon>Clupei</taxon>
        <taxon>Clupeiformes</taxon>
        <taxon>Clupeoidei</taxon>
        <taxon>Clupeidae</taxon>
        <taxon>Alosa</taxon>
    </lineage>
</organism>
<keyword evidence="1 3" id="KW-0479">Metal-binding</keyword>
<evidence type="ECO:0000313" key="8">
    <source>
        <dbReference type="Proteomes" id="UP000823561"/>
    </source>
</evidence>
<evidence type="ECO:0000256" key="2">
    <source>
        <dbReference type="ARBA" id="ARBA00022833"/>
    </source>
</evidence>
<dbReference type="PANTHER" id="PTHR24103">
    <property type="entry name" value="E3 UBIQUITIN-PROTEIN LIGASE TRIM"/>
    <property type="match status" value="1"/>
</dbReference>
<evidence type="ECO:0000256" key="4">
    <source>
        <dbReference type="SAM" id="Coils"/>
    </source>
</evidence>
<evidence type="ECO:0000256" key="1">
    <source>
        <dbReference type="ARBA" id="ARBA00022771"/>
    </source>
</evidence>
<keyword evidence="4" id="KW-0175">Coiled coil</keyword>
<name>A0AAV6FYL0_9TELE</name>
<evidence type="ECO:0000313" key="7">
    <source>
        <dbReference type="EMBL" id="KAG5267908.1"/>
    </source>
</evidence>
<dbReference type="InterPro" id="IPR050143">
    <property type="entry name" value="TRIM/RBCC"/>
</dbReference>
<dbReference type="GO" id="GO:0008270">
    <property type="term" value="F:zinc ion binding"/>
    <property type="evidence" value="ECO:0007669"/>
    <property type="project" value="UniProtKB-KW"/>
</dbReference>
<gene>
    <name evidence="7" type="ORF">AALO_G00227310</name>
</gene>
<feature type="domain" description="B box-type" evidence="5">
    <location>
        <begin position="14"/>
        <end position="55"/>
    </location>
</feature>
<dbReference type="InterPro" id="IPR000315">
    <property type="entry name" value="Znf_B-box"/>
</dbReference>
<comment type="caution">
    <text evidence="7">The sequence shown here is derived from an EMBL/GenBank/DDBJ whole genome shotgun (WGS) entry which is preliminary data.</text>
</comment>
<dbReference type="Pfam" id="PF00643">
    <property type="entry name" value="zf-B_box"/>
    <property type="match status" value="1"/>
</dbReference>
<feature type="coiled-coil region" evidence="4">
    <location>
        <begin position="133"/>
        <end position="194"/>
    </location>
</feature>
<sequence length="417" mass="47385">MSSLGRCSVESAGTATSLCNSHQRSLTVFCQECGVALCDSCLSNGDHRNHQFSSLLDACMKRLDELMKNNKELARSIKKQGNFTSDASITNSIKYIEANFLKTKENLDAMFSELRDLLEVNKIQAFKLLAAQQKHMEAQLTELKTKAEIHEELERLKIQTGQTPDNASSVQTQCVELEKRIEIIDNNFVDWEKKDDHLRRKSLENSVRMILEKSKSCLTHPLKFVDFITFDKNTAHEKLSVSEDNRQVTLFAKDMQSNQSQPDKAQDARLLHVQAEQTFTAGQHYWEVDVRGCRSWEIGVVGEEGTEKLSWTLRLDDGVLTALHNHGDFRVREQDLLFLGVFLDCDKGRLWFYNVDTDATIHTFPVRRGSGRTMRPVFSIAPEEEDEFSCLVLCNICENDPRPASMADSCVDSPNAH</sequence>
<dbReference type="AlphaFoldDB" id="A0AAV6FYL0"/>
<keyword evidence="2" id="KW-0862">Zinc</keyword>
<proteinExistence type="predicted"/>
<dbReference type="InterPro" id="IPR003879">
    <property type="entry name" value="Butyrophylin_SPRY"/>
</dbReference>
<dbReference type="InterPro" id="IPR013320">
    <property type="entry name" value="ConA-like_dom_sf"/>
</dbReference>
<dbReference type="Proteomes" id="UP000823561">
    <property type="component" value="Chromosome 17"/>
</dbReference>
<dbReference type="PROSITE" id="PS50119">
    <property type="entry name" value="ZF_BBOX"/>
    <property type="match status" value="1"/>
</dbReference>
<dbReference type="SUPFAM" id="SSF49899">
    <property type="entry name" value="Concanavalin A-like lectins/glucanases"/>
    <property type="match status" value="1"/>
</dbReference>
<dbReference type="PRINTS" id="PR01407">
    <property type="entry name" value="BUTYPHLNCDUF"/>
</dbReference>
<dbReference type="SMART" id="SM00449">
    <property type="entry name" value="SPRY"/>
    <property type="match status" value="1"/>
</dbReference>
<dbReference type="Pfam" id="PF00622">
    <property type="entry name" value="SPRY"/>
    <property type="match status" value="1"/>
</dbReference>
<accession>A0AAV6FYL0</accession>
<dbReference type="EMBL" id="JADWDJ010000017">
    <property type="protein sequence ID" value="KAG5267908.1"/>
    <property type="molecule type" value="Genomic_DNA"/>
</dbReference>
<dbReference type="Pfam" id="PF13765">
    <property type="entry name" value="PRY"/>
    <property type="match status" value="1"/>
</dbReference>
<feature type="domain" description="B30.2/SPRY" evidence="6">
    <location>
        <begin position="207"/>
        <end position="396"/>
    </location>
</feature>
<dbReference type="PROSITE" id="PS50188">
    <property type="entry name" value="B302_SPRY"/>
    <property type="match status" value="1"/>
</dbReference>
<dbReference type="CDD" id="cd19756">
    <property type="entry name" value="Bbox2"/>
    <property type="match status" value="1"/>
</dbReference>
<dbReference type="SUPFAM" id="SSF57845">
    <property type="entry name" value="B-box zinc-binding domain"/>
    <property type="match status" value="1"/>
</dbReference>
<dbReference type="Gene3D" id="3.30.160.60">
    <property type="entry name" value="Classic Zinc Finger"/>
    <property type="match status" value="1"/>
</dbReference>
<dbReference type="Gene3D" id="2.60.120.920">
    <property type="match status" value="1"/>
</dbReference>
<protein>
    <submittedName>
        <fullName evidence="7">Uncharacterized protein</fullName>
    </submittedName>
</protein>
<dbReference type="InterPro" id="IPR003877">
    <property type="entry name" value="SPRY_dom"/>
</dbReference>
<keyword evidence="1 3" id="KW-0863">Zinc-finger</keyword>
<reference evidence="7 8" key="1">
    <citation type="submission" date="2020-10" db="EMBL/GenBank/DDBJ databases">
        <title>Chromosome-scale genome assembly of the Allis shad, Alosa alosa.</title>
        <authorList>
            <person name="Margot Z."/>
            <person name="Christophe K."/>
            <person name="Cabau C."/>
            <person name="Louis A."/>
            <person name="Berthelot C."/>
            <person name="Parey E."/>
            <person name="Roest Crollius H."/>
            <person name="Montfort J."/>
            <person name="Robinson-Rechavi M."/>
            <person name="Bucao C."/>
            <person name="Bouchez O."/>
            <person name="Gislard M."/>
            <person name="Lluch J."/>
            <person name="Milhes M."/>
            <person name="Lampietro C."/>
            <person name="Lopez Roques C."/>
            <person name="Donnadieu C."/>
            <person name="Braasch I."/>
            <person name="Desvignes T."/>
            <person name="Postlethwait J."/>
            <person name="Bobe J."/>
            <person name="Guiguen Y."/>
        </authorList>
    </citation>
    <scope>NUCLEOTIDE SEQUENCE [LARGE SCALE GENOMIC DNA]</scope>
    <source>
        <strain evidence="7">M-15738</strain>
        <tissue evidence="7">Blood</tissue>
    </source>
</reference>
<evidence type="ECO:0000259" key="5">
    <source>
        <dbReference type="PROSITE" id="PS50119"/>
    </source>
</evidence>
<evidence type="ECO:0000259" key="6">
    <source>
        <dbReference type="PROSITE" id="PS50188"/>
    </source>
</evidence>
<keyword evidence="8" id="KW-1185">Reference proteome</keyword>
<evidence type="ECO:0000256" key="3">
    <source>
        <dbReference type="PROSITE-ProRule" id="PRU00024"/>
    </source>
</evidence>
<dbReference type="InterPro" id="IPR043136">
    <property type="entry name" value="B30.2/SPRY_sf"/>
</dbReference>
<dbReference type="SMART" id="SM00336">
    <property type="entry name" value="BBOX"/>
    <property type="match status" value="1"/>
</dbReference>
<dbReference type="InterPro" id="IPR006574">
    <property type="entry name" value="PRY"/>
</dbReference>
<dbReference type="InterPro" id="IPR001870">
    <property type="entry name" value="B30.2/SPRY"/>
</dbReference>